<proteinExistence type="predicted"/>
<keyword evidence="2" id="KW-0812">Transmembrane</keyword>
<dbReference type="InterPro" id="IPR052534">
    <property type="entry name" value="Extracell_DNA_Util/SecSys_Comp"/>
</dbReference>
<evidence type="ECO:0000256" key="2">
    <source>
        <dbReference type="SAM" id="Phobius"/>
    </source>
</evidence>
<dbReference type="EMBL" id="FUYB01000025">
    <property type="protein sequence ID" value="SKA93809.1"/>
    <property type="molecule type" value="Genomic_DNA"/>
</dbReference>
<dbReference type="Proteomes" id="UP000190460">
    <property type="component" value="Unassembled WGS sequence"/>
</dbReference>
<accession>A0A1T4XW67</accession>
<dbReference type="AlphaFoldDB" id="A0A1T4XW67"/>
<keyword evidence="2" id="KW-0472">Membrane</keyword>
<dbReference type="OrthoDB" id="5296173at2"/>
<dbReference type="InterPro" id="IPR007813">
    <property type="entry name" value="PilN"/>
</dbReference>
<protein>
    <submittedName>
        <fullName evidence="3">Type IV pilus assembly protein PilN</fullName>
    </submittedName>
</protein>
<keyword evidence="4" id="KW-1185">Reference proteome</keyword>
<sequence length="194" mass="21908">MAGLNLLPWRDKERELKKKQFFALLASSVALAGLIVFAAHTYMRAAVSYQESRNQMLTDEISNLDKQIEQIKKLDSTKQALLDRMQIIETLQSTRPAIVHLFDEMATALPQGMYLEALKQSDTIVHIEGKAESNARVSTYMDSLDRSQWLNSSNLNIISVARQDGRPTPLRDFKLDVQQLLEQGKEEKNESAGG</sequence>
<evidence type="ECO:0000313" key="4">
    <source>
        <dbReference type="Proteomes" id="UP000190460"/>
    </source>
</evidence>
<evidence type="ECO:0000256" key="1">
    <source>
        <dbReference type="SAM" id="Coils"/>
    </source>
</evidence>
<evidence type="ECO:0000313" key="3">
    <source>
        <dbReference type="EMBL" id="SKA93809.1"/>
    </source>
</evidence>
<dbReference type="PANTHER" id="PTHR40278:SF2">
    <property type="entry name" value="TYPE IV PILUS INNER MEMBRANE COMPONENT PILN"/>
    <property type="match status" value="1"/>
</dbReference>
<dbReference type="Pfam" id="PF05137">
    <property type="entry name" value="PilN"/>
    <property type="match status" value="1"/>
</dbReference>
<reference evidence="3 4" key="1">
    <citation type="submission" date="2017-02" db="EMBL/GenBank/DDBJ databases">
        <authorList>
            <person name="Peterson S.W."/>
        </authorList>
    </citation>
    <scope>NUCLEOTIDE SEQUENCE [LARGE SCALE GENOMIC DNA]</scope>
    <source>
        <strain evidence="3 4">ATCC 49788</strain>
    </source>
</reference>
<feature type="transmembrane region" description="Helical" evidence="2">
    <location>
        <begin position="21"/>
        <end position="43"/>
    </location>
</feature>
<gene>
    <name evidence="3" type="ORF">SAMN02745130_03574</name>
</gene>
<dbReference type="PANTHER" id="PTHR40278">
    <property type="entry name" value="DNA UTILIZATION PROTEIN HOFN"/>
    <property type="match status" value="1"/>
</dbReference>
<organism evidence="3 4">
    <name type="scientific">Thiothrix eikelboomii</name>
    <dbReference type="NCBI Taxonomy" id="92487"/>
    <lineage>
        <taxon>Bacteria</taxon>
        <taxon>Pseudomonadati</taxon>
        <taxon>Pseudomonadota</taxon>
        <taxon>Gammaproteobacteria</taxon>
        <taxon>Thiotrichales</taxon>
        <taxon>Thiotrichaceae</taxon>
        <taxon>Thiothrix</taxon>
    </lineage>
</organism>
<name>A0A1T4XW67_9GAMM</name>
<keyword evidence="2" id="KW-1133">Transmembrane helix</keyword>
<dbReference type="GO" id="GO:0043683">
    <property type="term" value="P:type IV pilus assembly"/>
    <property type="evidence" value="ECO:0007669"/>
    <property type="project" value="TreeGrafter"/>
</dbReference>
<keyword evidence="1" id="KW-0175">Coiled coil</keyword>
<feature type="coiled-coil region" evidence="1">
    <location>
        <begin position="54"/>
        <end position="84"/>
    </location>
</feature>
<dbReference type="GO" id="GO:0043107">
    <property type="term" value="P:type IV pilus-dependent motility"/>
    <property type="evidence" value="ECO:0007669"/>
    <property type="project" value="TreeGrafter"/>
</dbReference>
<dbReference type="STRING" id="92487.SAMN02745130_03574"/>
<dbReference type="RefSeq" id="WP_078924021.1">
    <property type="nucleotide sequence ID" value="NZ_FUYB01000025.1"/>
</dbReference>